<dbReference type="Proteomes" id="UP000031523">
    <property type="component" value="Chromosome"/>
</dbReference>
<evidence type="ECO:0000313" key="2">
    <source>
        <dbReference type="Proteomes" id="UP000031523"/>
    </source>
</evidence>
<sequence>MLAGVPPLLEELGEAPGGALVAEAARAFVRWARGRAGRRGRRAGR</sequence>
<dbReference type="AlphaFoldDB" id="A0A0B5EQP7"/>
<name>A0A0B5EQP7_STRA4</name>
<protein>
    <submittedName>
        <fullName evidence="1">Uncharacterized protein</fullName>
    </submittedName>
</protein>
<gene>
    <name evidence="1" type="ORF">SLNWT_0106</name>
</gene>
<evidence type="ECO:0000313" key="1">
    <source>
        <dbReference type="EMBL" id="AJE80482.1"/>
    </source>
</evidence>
<proteinExistence type="predicted"/>
<keyword evidence="2" id="KW-1185">Reference proteome</keyword>
<accession>A0A0B5EQP7</accession>
<dbReference type="KEGG" id="sals:SLNWT_0106"/>
<organism evidence="1 2">
    <name type="scientific">Streptomyces albus (strain ATCC 21838 / DSM 41398 / FERM P-419 / JCM 4703 / NBRC 107858)</name>
    <dbReference type="NCBI Taxonomy" id="1081613"/>
    <lineage>
        <taxon>Bacteria</taxon>
        <taxon>Bacillati</taxon>
        <taxon>Actinomycetota</taxon>
        <taxon>Actinomycetes</taxon>
        <taxon>Kitasatosporales</taxon>
        <taxon>Streptomycetaceae</taxon>
        <taxon>Streptomyces</taxon>
    </lineage>
</organism>
<dbReference type="EMBL" id="CP010519">
    <property type="protein sequence ID" value="AJE80482.1"/>
    <property type="molecule type" value="Genomic_DNA"/>
</dbReference>
<reference evidence="1 2" key="1">
    <citation type="submission" date="2015-01" db="EMBL/GenBank/DDBJ databases">
        <title>Enhanced salinomycin production by adjusting the supply of polyketide extender units in Streptomyce albus DSM 41398.</title>
        <authorList>
            <person name="Lu C."/>
        </authorList>
    </citation>
    <scope>NUCLEOTIDE SEQUENCE [LARGE SCALE GENOMIC DNA]</scope>
    <source>
        <strain evidence="2">ATCC 21838 / DSM 41398 / FERM P-419 / JCM 4703 / NBRC 107858</strain>
    </source>
</reference>